<protein>
    <recommendedName>
        <fullName evidence="3 7">Mannitol-1-phosphate 5-dehydrogenase</fullName>
        <ecNumber evidence="2 7">1.1.1.17</ecNumber>
    </recommendedName>
</protein>
<reference evidence="10 11" key="1">
    <citation type="submission" date="2020-07" db="EMBL/GenBank/DDBJ databases">
        <title>Draft Genome Sequences of Lactobacillales Isolated from the International Space Station.</title>
        <authorList>
            <person name="Bharadwaj A.R."/>
            <person name="Singh N.K."/>
            <person name="Wood J.M."/>
            <person name="Debieu M."/>
            <person name="O'Hara N.B."/>
            <person name="Karouia F."/>
            <person name="Mason C.E."/>
            <person name="Venkateswaran K."/>
        </authorList>
    </citation>
    <scope>NUCLEOTIDE SEQUENCE [LARGE SCALE GENOMIC DNA]</scope>
    <source>
        <strain evidence="10 11">151250015-1-258-55</strain>
    </source>
</reference>
<comment type="catalytic activity">
    <reaction evidence="6 7">
        <text>D-mannitol 1-phosphate + NAD(+) = beta-D-fructose 6-phosphate + NADH + H(+)</text>
        <dbReference type="Rhea" id="RHEA:19661"/>
        <dbReference type="ChEBI" id="CHEBI:15378"/>
        <dbReference type="ChEBI" id="CHEBI:57540"/>
        <dbReference type="ChEBI" id="CHEBI:57634"/>
        <dbReference type="ChEBI" id="CHEBI:57945"/>
        <dbReference type="ChEBI" id="CHEBI:61381"/>
        <dbReference type="EC" id="1.1.1.17"/>
    </reaction>
</comment>
<evidence type="ECO:0000313" key="11">
    <source>
        <dbReference type="Proteomes" id="UP000540056"/>
    </source>
</evidence>
<evidence type="ECO:0000313" key="10">
    <source>
        <dbReference type="EMBL" id="MBA5746290.1"/>
    </source>
</evidence>
<name>A0ABR5ZX47_9LACT</name>
<dbReference type="Pfam" id="PF08125">
    <property type="entry name" value="Mannitol_dh_C"/>
    <property type="match status" value="1"/>
</dbReference>
<dbReference type="Gene3D" id="1.10.1040.10">
    <property type="entry name" value="N-(1-d-carboxylethyl)-l-norvaline Dehydrogenase, domain 2"/>
    <property type="match status" value="1"/>
</dbReference>
<dbReference type="InterPro" id="IPR013131">
    <property type="entry name" value="Mannitol_DH_N"/>
</dbReference>
<dbReference type="PROSITE" id="PS00974">
    <property type="entry name" value="MANNITOL_DHGENASE"/>
    <property type="match status" value="1"/>
</dbReference>
<comment type="caution">
    <text evidence="10">The sequence shown here is derived from an EMBL/GenBank/DDBJ whole genome shotgun (WGS) entry which is preliminary data.</text>
</comment>
<dbReference type="InterPro" id="IPR013118">
    <property type="entry name" value="Mannitol_DH_C"/>
</dbReference>
<dbReference type="InterPro" id="IPR023028">
    <property type="entry name" value="Mannitol_1_phos_5_DH"/>
</dbReference>
<evidence type="ECO:0000256" key="4">
    <source>
        <dbReference type="ARBA" id="ARBA00023002"/>
    </source>
</evidence>
<evidence type="ECO:0000256" key="1">
    <source>
        <dbReference type="ARBA" id="ARBA00006541"/>
    </source>
</evidence>
<feature type="domain" description="Mannitol dehydrogenase C-terminal" evidence="9">
    <location>
        <begin position="204"/>
        <end position="373"/>
    </location>
</feature>
<dbReference type="GO" id="GO:0008926">
    <property type="term" value="F:mannitol-1-phosphate 5-dehydrogenase activity"/>
    <property type="evidence" value="ECO:0007669"/>
    <property type="project" value="UniProtKB-EC"/>
</dbReference>
<dbReference type="RefSeq" id="WP_149314937.1">
    <property type="nucleotide sequence ID" value="NZ_JACGAM010000005.1"/>
</dbReference>
<comment type="similarity">
    <text evidence="1 7">Belongs to the mannitol dehydrogenase family.</text>
</comment>
<dbReference type="InterPro" id="IPR023027">
    <property type="entry name" value="Mannitol_DH_CS"/>
</dbReference>
<evidence type="ECO:0000259" key="8">
    <source>
        <dbReference type="Pfam" id="PF01232"/>
    </source>
</evidence>
<dbReference type="NCBIfam" id="NF002646">
    <property type="entry name" value="PRK02318.1-2"/>
    <property type="match status" value="1"/>
</dbReference>
<gene>
    <name evidence="7" type="primary">mtlD</name>
    <name evidence="10" type="ORF">H3232_03570</name>
</gene>
<proteinExistence type="inferred from homology"/>
<dbReference type="PRINTS" id="PR00084">
    <property type="entry name" value="MTLDHDRGNASE"/>
</dbReference>
<sequence>MKAVHFGAGNIGRGFIGEILHKNGFDITFVDINETLIDALNARDSYEIEYADDAHQRLTISGFSGLNNGKEPEAVAQAVAEADIVTTAIGPNILPYIAELIANGIKLRRENDDTRPMDIVACENMIGGTDFLNEKVSAYFDEADRIYVDQYIGFPNAAVDRIVPMQSHEDPLFVSVEPFSEWVIDQTNVKGTQIQLEGVLYVEDLLPYIERKLFSVNTGHATTAYTGKHFGYETIDQALEDDNVLQQLQAVLAETGALLVEKWGFDQEAHAAYANKIVGRFQNSHISDAITRVARTPIRKLGYDERFIRPIREAKERGLTYDALLSTVAYIFEYNDAGDEQSQELQKMLADQPLGQVIQTVTGLEDTDLIAEIEGKIQ</sequence>
<dbReference type="NCBIfam" id="NF002647">
    <property type="entry name" value="PRK02318.1-3"/>
    <property type="match status" value="1"/>
</dbReference>
<dbReference type="SUPFAM" id="SSF48179">
    <property type="entry name" value="6-phosphogluconate dehydrogenase C-terminal domain-like"/>
    <property type="match status" value="1"/>
</dbReference>
<dbReference type="Gene3D" id="3.40.50.720">
    <property type="entry name" value="NAD(P)-binding Rossmann-like Domain"/>
    <property type="match status" value="1"/>
</dbReference>
<dbReference type="PANTHER" id="PTHR30524:SF0">
    <property type="entry name" value="ALTRONATE OXIDOREDUCTASE-RELATED"/>
    <property type="match status" value="1"/>
</dbReference>
<dbReference type="PANTHER" id="PTHR30524">
    <property type="entry name" value="MANNITOL-1-PHOSPHATE 5-DEHYDROGENASE"/>
    <property type="match status" value="1"/>
</dbReference>
<evidence type="ECO:0000256" key="5">
    <source>
        <dbReference type="ARBA" id="ARBA00023027"/>
    </source>
</evidence>
<dbReference type="InterPro" id="IPR013328">
    <property type="entry name" value="6PGD_dom2"/>
</dbReference>
<dbReference type="NCBIfam" id="NF002652">
    <property type="entry name" value="PRK02318.2-5"/>
    <property type="match status" value="1"/>
</dbReference>
<evidence type="ECO:0000256" key="6">
    <source>
        <dbReference type="ARBA" id="ARBA00048615"/>
    </source>
</evidence>
<evidence type="ECO:0000256" key="7">
    <source>
        <dbReference type="HAMAP-Rule" id="MF_00196"/>
    </source>
</evidence>
<keyword evidence="11" id="KW-1185">Reference proteome</keyword>
<accession>A0ABR5ZX47</accession>
<organism evidence="10 11">
    <name type="scientific">Aerococcus urinaeequi</name>
    <dbReference type="NCBI Taxonomy" id="51665"/>
    <lineage>
        <taxon>Bacteria</taxon>
        <taxon>Bacillati</taxon>
        <taxon>Bacillota</taxon>
        <taxon>Bacilli</taxon>
        <taxon>Lactobacillales</taxon>
        <taxon>Aerococcaceae</taxon>
        <taxon>Aerococcus</taxon>
    </lineage>
</organism>
<dbReference type="InterPro" id="IPR036291">
    <property type="entry name" value="NAD(P)-bd_dom_sf"/>
</dbReference>
<dbReference type="Proteomes" id="UP000540056">
    <property type="component" value="Unassembled WGS sequence"/>
</dbReference>
<feature type="binding site" evidence="7">
    <location>
        <begin position="3"/>
        <end position="14"/>
    </location>
    <ligand>
        <name>NAD(+)</name>
        <dbReference type="ChEBI" id="CHEBI:57540"/>
    </ligand>
</feature>
<keyword evidence="5 7" id="KW-0520">NAD</keyword>
<evidence type="ECO:0000256" key="2">
    <source>
        <dbReference type="ARBA" id="ARBA00012939"/>
    </source>
</evidence>
<keyword evidence="4 7" id="KW-0560">Oxidoreductase</keyword>
<dbReference type="HAMAP" id="MF_00196">
    <property type="entry name" value="Mannitol_dehydrog"/>
    <property type="match status" value="1"/>
</dbReference>
<dbReference type="Pfam" id="PF01232">
    <property type="entry name" value="Mannitol_dh"/>
    <property type="match status" value="1"/>
</dbReference>
<dbReference type="SUPFAM" id="SSF51735">
    <property type="entry name" value="NAD(P)-binding Rossmann-fold domains"/>
    <property type="match status" value="1"/>
</dbReference>
<dbReference type="InterPro" id="IPR008927">
    <property type="entry name" value="6-PGluconate_DH-like_C_sf"/>
</dbReference>
<feature type="domain" description="Mannitol dehydrogenase N-terminal" evidence="8">
    <location>
        <begin position="1"/>
        <end position="198"/>
    </location>
</feature>
<dbReference type="EMBL" id="JACGAN010000005">
    <property type="protein sequence ID" value="MBA5746290.1"/>
    <property type="molecule type" value="Genomic_DNA"/>
</dbReference>
<evidence type="ECO:0000259" key="9">
    <source>
        <dbReference type="Pfam" id="PF08125"/>
    </source>
</evidence>
<dbReference type="EC" id="1.1.1.17" evidence="2 7"/>
<dbReference type="InterPro" id="IPR000669">
    <property type="entry name" value="Mannitol_DH"/>
</dbReference>
<evidence type="ECO:0000256" key="3">
    <source>
        <dbReference type="ARBA" id="ARBA00016219"/>
    </source>
</evidence>